<dbReference type="RefSeq" id="WP_377469465.1">
    <property type="nucleotide sequence ID" value="NZ_JBHLWN010000027.1"/>
</dbReference>
<gene>
    <name evidence="1" type="ORF">ACFFK0_07600</name>
</gene>
<name>A0ABV6DI67_9BACL</name>
<keyword evidence="2" id="KW-1185">Reference proteome</keyword>
<reference evidence="1 2" key="1">
    <citation type="submission" date="2024-09" db="EMBL/GenBank/DDBJ databases">
        <authorList>
            <person name="Sun Q."/>
            <person name="Mori K."/>
        </authorList>
    </citation>
    <scope>NUCLEOTIDE SEQUENCE [LARGE SCALE GENOMIC DNA]</scope>
    <source>
        <strain evidence="1 2">CCM 7759</strain>
    </source>
</reference>
<dbReference type="InterPro" id="IPR011257">
    <property type="entry name" value="DNA_glycosylase"/>
</dbReference>
<accession>A0ABV6DI67</accession>
<dbReference type="Proteomes" id="UP001589776">
    <property type="component" value="Unassembled WGS sequence"/>
</dbReference>
<evidence type="ECO:0000313" key="2">
    <source>
        <dbReference type="Proteomes" id="UP001589776"/>
    </source>
</evidence>
<sequence length="129" mass="14171">MFAEPLFLLDPADERVLALGLADPRLAMLIGLIGELTITGRRDPFQSLVRALIGQQLSVKAAATICSRAEAVCGGQLTPSAPSRRRRCAPRAYPSPKLPISGRLPKRCITMYLTQRRFVRCPMSRSSPH</sequence>
<dbReference type="SUPFAM" id="SSF48150">
    <property type="entry name" value="DNA-glycosylase"/>
    <property type="match status" value="1"/>
</dbReference>
<dbReference type="Gene3D" id="1.10.340.30">
    <property type="entry name" value="Hypothetical protein, domain 2"/>
    <property type="match status" value="1"/>
</dbReference>
<evidence type="ECO:0000313" key="1">
    <source>
        <dbReference type="EMBL" id="MFC0212325.1"/>
    </source>
</evidence>
<proteinExistence type="predicted"/>
<comment type="caution">
    <text evidence="1">The sequence shown here is derived from an EMBL/GenBank/DDBJ whole genome shotgun (WGS) entry which is preliminary data.</text>
</comment>
<dbReference type="EMBL" id="JBHLWN010000027">
    <property type="protein sequence ID" value="MFC0212325.1"/>
    <property type="molecule type" value="Genomic_DNA"/>
</dbReference>
<organism evidence="1 2">
    <name type="scientific">Paenibacillus chartarius</name>
    <dbReference type="NCBI Taxonomy" id="747481"/>
    <lineage>
        <taxon>Bacteria</taxon>
        <taxon>Bacillati</taxon>
        <taxon>Bacillota</taxon>
        <taxon>Bacilli</taxon>
        <taxon>Bacillales</taxon>
        <taxon>Paenibacillaceae</taxon>
        <taxon>Paenibacillus</taxon>
    </lineage>
</organism>
<protein>
    <submittedName>
        <fullName evidence="1">Uncharacterized protein</fullName>
    </submittedName>
</protein>